<dbReference type="Gene3D" id="1.25.10.10">
    <property type="entry name" value="Leucine-rich Repeat Variant"/>
    <property type="match status" value="1"/>
</dbReference>
<dbReference type="InterPro" id="IPR044189">
    <property type="entry name" value="XPO4/7-like"/>
</dbReference>
<dbReference type="InterPro" id="IPR011989">
    <property type="entry name" value="ARM-like"/>
</dbReference>
<protein>
    <submittedName>
        <fullName evidence="10">Uncharacterized protein</fullName>
    </submittedName>
</protein>
<reference evidence="10 11" key="1">
    <citation type="journal article" date="2015" name="Genome Biol. Evol.">
        <title>Phylogenomic analyses indicate that early fungi evolved digesting cell walls of algal ancestors of land plants.</title>
        <authorList>
            <person name="Chang Y."/>
            <person name="Wang S."/>
            <person name="Sekimoto S."/>
            <person name="Aerts A.L."/>
            <person name="Choi C."/>
            <person name="Clum A."/>
            <person name="LaButti K.M."/>
            <person name="Lindquist E.A."/>
            <person name="Yee Ngan C."/>
            <person name="Ohm R.A."/>
            <person name="Salamov A.A."/>
            <person name="Grigoriev I.V."/>
            <person name="Spatafora J.W."/>
            <person name="Berbee M.L."/>
        </authorList>
    </citation>
    <scope>NUCLEOTIDE SEQUENCE [LARGE SCALE GENOMIC DNA]</scope>
    <source>
        <strain evidence="10 11">JEL478</strain>
    </source>
</reference>
<evidence type="ECO:0000256" key="6">
    <source>
        <dbReference type="ARBA" id="ARBA00022927"/>
    </source>
</evidence>
<dbReference type="GO" id="GO:0005643">
    <property type="term" value="C:nuclear pore"/>
    <property type="evidence" value="ECO:0007669"/>
    <property type="project" value="TreeGrafter"/>
</dbReference>
<dbReference type="EMBL" id="KQ965746">
    <property type="protein sequence ID" value="KXS17551.1"/>
    <property type="molecule type" value="Genomic_DNA"/>
</dbReference>
<dbReference type="SUPFAM" id="SSF48371">
    <property type="entry name" value="ARM repeat"/>
    <property type="match status" value="1"/>
</dbReference>
<sequence>MSLAQIERACEVAFSGTDLHERRSAEQFLASTFPTFFDVAAGIGDTSPIHATADAAQSPNDTVAKLSFLLERTSSPWTQLFSSQILLKLVGDHWAILQPEQKLSLRNLVLTYMYQHPTLPNYVLNAFIKLMCQITRLGWLDDDAFKEIVSDARNFLQGSTELSVTGLTLLSQFVGEMSVPPSQPQRSLLRHRKTAVSFRDSHLFEVFQMSMTMLRSLVERKVAFSNNSQEARMKESCLLLVKNCLNFDFIGTNSEESEESTGSVQIPGSWRIFICDPTTLQVLFDAFETFDPPLTGQVLDALSLLVSTRKSLFSEEEKKGFLTHILKGTLGIMTHSRRHLADETTFHEFCRCIARLKSVYQLSEVSESEDAMAWLDQVAQITDSAFGPNGAAHNCVGYLMSFWSRMTVLTTSVRPKIVERVKELCVQLVQTFVGARLENPPPNPGSAALVSVDESVAMDGSDETELGTPAEEGEDSVLLEQLASIARFSYSSTTAYLISCVDLLSSGQIAQPPDPQRARIVGEARTAWLINVAAAFVSARTPYYSADEDDMLDGELSSKVLNLLKLSESAPPSARLDLSFASFFQAFKKSYIGDQAQRATKLYAKLAESCGLTDQNAVLDVIVRKLISNLQTWSKKQSIMHTSIKLFADLTTGYSSVKMLRKLDMTAVVIQHHSQFPFLQAPSNSGFAKRNRNLFYSALSRLLFAGDDVTEAEVFTFMSPWGQRLDRLGQLNAVELRREDVKIVMDGLFRDMRGFLMPLQNRRQYTMFFDWFLPYMPVLLRALEANHDTFVAIAILKFFGEFVANKQQRLNFDVSSPNGILLFRETSRVLQTYGRFVIGRNVGEARKYEDKFKGISACFSIMRLSIAGRYVPFGVFDLYNDSALEIAVDVIINMMLEVPLEDILAFPKLTTAFFSFLDNFTTELIFSLKSLPDGAFLYIMRACIEGLRSLQANTSSEAALTLDHIVTFLFTSTTSGHMPRIAKPPEQHFIVRSAKEYSDVLPLIMAQTLQLLILDDTSNQWSLSRPLLGLVLLCKSAFIDFTRKFISVQYPERQETLSKAITQLMEGIEDSLSMKNRDKFTQQIMTMRRAVEKEKFVEVPLPSTPWT</sequence>
<evidence type="ECO:0000313" key="11">
    <source>
        <dbReference type="Proteomes" id="UP000070544"/>
    </source>
</evidence>
<dbReference type="InterPro" id="IPR057947">
    <property type="entry name" value="TPR_XPO7/RBP17"/>
</dbReference>
<keyword evidence="6" id="KW-0653">Protein transport</keyword>
<dbReference type="GO" id="GO:0006611">
    <property type="term" value="P:protein export from nucleus"/>
    <property type="evidence" value="ECO:0007669"/>
    <property type="project" value="TreeGrafter"/>
</dbReference>
<comment type="subcellular location">
    <subcellularLocation>
        <location evidence="2">Cytoplasm</location>
    </subcellularLocation>
    <subcellularLocation>
        <location evidence="1">Nucleus</location>
    </subcellularLocation>
</comment>
<name>A0A139AL82_GONPJ</name>
<evidence type="ECO:0000256" key="3">
    <source>
        <dbReference type="ARBA" id="ARBA00009466"/>
    </source>
</evidence>
<dbReference type="Proteomes" id="UP000070544">
    <property type="component" value="Unassembled WGS sequence"/>
</dbReference>
<dbReference type="OrthoDB" id="244158at2759"/>
<keyword evidence="7" id="KW-0539">Nucleus</keyword>
<evidence type="ECO:0000256" key="2">
    <source>
        <dbReference type="ARBA" id="ARBA00004496"/>
    </source>
</evidence>
<feature type="domain" description="Exportin-7/Ran-binding protein 17 TPR repeats" evidence="9">
    <location>
        <begin position="479"/>
        <end position="685"/>
    </location>
</feature>
<dbReference type="GO" id="GO:0031267">
    <property type="term" value="F:small GTPase binding"/>
    <property type="evidence" value="ECO:0007669"/>
    <property type="project" value="InterPro"/>
</dbReference>
<dbReference type="Pfam" id="PF25795">
    <property type="entry name" value="TPR_XPO7"/>
    <property type="match status" value="1"/>
</dbReference>
<organism evidence="10 11">
    <name type="scientific">Gonapodya prolifera (strain JEL478)</name>
    <name type="common">Monoblepharis prolifera</name>
    <dbReference type="NCBI Taxonomy" id="1344416"/>
    <lineage>
        <taxon>Eukaryota</taxon>
        <taxon>Fungi</taxon>
        <taxon>Fungi incertae sedis</taxon>
        <taxon>Chytridiomycota</taxon>
        <taxon>Chytridiomycota incertae sedis</taxon>
        <taxon>Monoblepharidomycetes</taxon>
        <taxon>Monoblepharidales</taxon>
        <taxon>Gonapodyaceae</taxon>
        <taxon>Gonapodya</taxon>
    </lineage>
</organism>
<keyword evidence="11" id="KW-1185">Reference proteome</keyword>
<dbReference type="InterPro" id="IPR001494">
    <property type="entry name" value="Importin-beta_N"/>
</dbReference>
<evidence type="ECO:0000256" key="4">
    <source>
        <dbReference type="ARBA" id="ARBA00022448"/>
    </source>
</evidence>
<evidence type="ECO:0000313" key="10">
    <source>
        <dbReference type="EMBL" id="KXS17551.1"/>
    </source>
</evidence>
<comment type="similarity">
    <text evidence="3">Belongs to the exportin family.</text>
</comment>
<dbReference type="InterPro" id="IPR016024">
    <property type="entry name" value="ARM-type_fold"/>
</dbReference>
<dbReference type="Pfam" id="PF03810">
    <property type="entry name" value="IBN_N"/>
    <property type="match status" value="1"/>
</dbReference>
<accession>A0A139AL82</accession>
<dbReference type="PANTHER" id="PTHR12596:SF2">
    <property type="entry name" value="EXPORTIN-7 ISOFORM X1"/>
    <property type="match status" value="1"/>
</dbReference>
<dbReference type="OMA" id="DCFHELC"/>
<proteinExistence type="inferred from homology"/>
<keyword evidence="4" id="KW-0813">Transport</keyword>
<dbReference type="STRING" id="1344416.A0A139AL82"/>
<gene>
    <name evidence="10" type="ORF">M427DRAFT_54487</name>
</gene>
<evidence type="ECO:0000256" key="7">
    <source>
        <dbReference type="ARBA" id="ARBA00023242"/>
    </source>
</evidence>
<evidence type="ECO:0000259" key="9">
    <source>
        <dbReference type="Pfam" id="PF25795"/>
    </source>
</evidence>
<feature type="domain" description="Importin N-terminal" evidence="8">
    <location>
        <begin position="59"/>
        <end position="115"/>
    </location>
</feature>
<dbReference type="GO" id="GO:0005049">
    <property type="term" value="F:nuclear export signal receptor activity"/>
    <property type="evidence" value="ECO:0007669"/>
    <property type="project" value="InterPro"/>
</dbReference>
<dbReference type="GO" id="GO:0005737">
    <property type="term" value="C:cytoplasm"/>
    <property type="evidence" value="ECO:0007669"/>
    <property type="project" value="UniProtKB-SubCell"/>
</dbReference>
<evidence type="ECO:0000256" key="5">
    <source>
        <dbReference type="ARBA" id="ARBA00022490"/>
    </source>
</evidence>
<keyword evidence="5" id="KW-0963">Cytoplasm</keyword>
<dbReference type="AlphaFoldDB" id="A0A139AL82"/>
<dbReference type="PANTHER" id="PTHR12596">
    <property type="entry name" value="EXPORTIN 4,7-RELATED"/>
    <property type="match status" value="1"/>
</dbReference>
<evidence type="ECO:0000259" key="8">
    <source>
        <dbReference type="Pfam" id="PF03810"/>
    </source>
</evidence>
<evidence type="ECO:0000256" key="1">
    <source>
        <dbReference type="ARBA" id="ARBA00004123"/>
    </source>
</evidence>